<feature type="region of interest" description="Disordered" evidence="1">
    <location>
        <begin position="212"/>
        <end position="238"/>
    </location>
</feature>
<dbReference type="InterPro" id="IPR008965">
    <property type="entry name" value="CBM2/CBM3_carb-bd_dom_sf"/>
</dbReference>
<evidence type="ECO:0000256" key="1">
    <source>
        <dbReference type="SAM" id="MobiDB-lite"/>
    </source>
</evidence>
<dbReference type="InterPro" id="IPR001956">
    <property type="entry name" value="CBM3"/>
</dbReference>
<feature type="domain" description="GH16" evidence="3">
    <location>
        <begin position="219"/>
        <end position="476"/>
    </location>
</feature>
<dbReference type="PROSITE" id="PS51318">
    <property type="entry name" value="TAT"/>
    <property type="match status" value="1"/>
</dbReference>
<dbReference type="InterPro" id="IPR036966">
    <property type="entry name" value="CBM3_sf"/>
</dbReference>
<dbReference type="GO" id="GO:0004553">
    <property type="term" value="F:hydrolase activity, hydrolyzing O-glycosyl compounds"/>
    <property type="evidence" value="ECO:0007669"/>
    <property type="project" value="InterPro"/>
</dbReference>
<dbReference type="SUPFAM" id="SSF49899">
    <property type="entry name" value="Concanavalin A-like lectins/glucanases"/>
    <property type="match status" value="1"/>
</dbReference>
<dbReference type="SUPFAM" id="SSF49384">
    <property type="entry name" value="Carbohydrate-binding domain"/>
    <property type="match status" value="1"/>
</dbReference>
<feature type="region of interest" description="Disordered" evidence="1">
    <location>
        <begin position="1"/>
        <end position="26"/>
    </location>
</feature>
<dbReference type="Pfam" id="PF00722">
    <property type="entry name" value="Glyco_hydro_16"/>
    <property type="match status" value="1"/>
</dbReference>
<dbReference type="Gene3D" id="2.60.120.200">
    <property type="match status" value="1"/>
</dbReference>
<feature type="compositionally biased region" description="Pro residues" evidence="1">
    <location>
        <begin position="219"/>
        <end position="233"/>
    </location>
</feature>
<dbReference type="GO" id="GO:0030248">
    <property type="term" value="F:cellulose binding"/>
    <property type="evidence" value="ECO:0007669"/>
    <property type="project" value="InterPro"/>
</dbReference>
<organism evidence="4 5">
    <name type="scientific">Streptomyces xanthophaeus</name>
    <dbReference type="NCBI Taxonomy" id="67385"/>
    <lineage>
        <taxon>Bacteria</taxon>
        <taxon>Bacillati</taxon>
        <taxon>Actinomycetota</taxon>
        <taxon>Actinomycetes</taxon>
        <taxon>Kitasatosporales</taxon>
        <taxon>Streptomycetaceae</taxon>
        <taxon>Streptomyces</taxon>
    </lineage>
</organism>
<protein>
    <submittedName>
        <fullName evidence="4">Hydrolase</fullName>
    </submittedName>
</protein>
<dbReference type="Pfam" id="PF00942">
    <property type="entry name" value="CBM_3"/>
    <property type="match status" value="1"/>
</dbReference>
<dbReference type="InterPro" id="IPR000757">
    <property type="entry name" value="Beta-glucanase-like"/>
</dbReference>
<evidence type="ECO:0000313" key="5">
    <source>
        <dbReference type="Proteomes" id="UP000600026"/>
    </source>
</evidence>
<dbReference type="SMART" id="SM01067">
    <property type="entry name" value="CBM_3"/>
    <property type="match status" value="1"/>
</dbReference>
<dbReference type="PROSITE" id="PS51172">
    <property type="entry name" value="CBM3"/>
    <property type="match status" value="1"/>
</dbReference>
<dbReference type="EMBL" id="BNEE01000003">
    <property type="protein sequence ID" value="GHI82948.1"/>
    <property type="molecule type" value="Genomic_DNA"/>
</dbReference>
<dbReference type="AlphaFoldDB" id="A0A919GRL2"/>
<feature type="domain" description="CBM3" evidence="2">
    <location>
        <begin position="60"/>
        <end position="214"/>
    </location>
</feature>
<evidence type="ECO:0000259" key="2">
    <source>
        <dbReference type="PROSITE" id="PS51172"/>
    </source>
</evidence>
<dbReference type="GO" id="GO:0005975">
    <property type="term" value="P:carbohydrate metabolic process"/>
    <property type="evidence" value="ECO:0007669"/>
    <property type="project" value="InterPro"/>
</dbReference>
<dbReference type="PROSITE" id="PS51762">
    <property type="entry name" value="GH16_2"/>
    <property type="match status" value="1"/>
</dbReference>
<proteinExistence type="predicted"/>
<comment type="caution">
    <text evidence="4">The sequence shown here is derived from an EMBL/GenBank/DDBJ whole genome shotgun (WGS) entry which is preliminary data.</text>
</comment>
<sequence length="502" mass="53443">MTTSNSSPDLNWATGNDCSTGNENRTAGVRHSRLRAVAAAAVATALGAAALAALPGTASAASSLSVQYRTSATGPTADQSEPWFKVKNTGTTALPLSDVKLRYYFKSDAPGATYRFACSWAVKGCAHITGTFGNLANPTDTADRYLEIGFTAGAGSLAPGLDTGDMQLRFHQSNWQPLRQSDDYSFIAAQTGYGDSTKVTATRAGTLVWGTAPAGNTPTDPPTTPPPTTPPPGGSGSLWDDFTYTSHTDPKISANGWSVRSNSGGPGVPGATWDPSNVTFSTSAGNTVMTLETSTNGTASGTEHTEVLTKSTKFKNGTYAARVKFSDAPRSGPDGDRVVQTFFTINDLKAPMADDYAEYDFEYLPNGGWGEPSNILYTTSWETYNPEPWQAVNAHTESRQSHAGWHDLVVTIDNNAITYYVDGQAFGTHDASYLPERPMSINFNQWLIDLAGQTSTTPRAYEQQVDYVLHVKDQVLTPAQVNAKIAAYRAAGTAFEDTVPAS</sequence>
<reference evidence="4" key="1">
    <citation type="submission" date="2020-09" db="EMBL/GenBank/DDBJ databases">
        <title>Whole genome shotgun sequence of Streptomyces xanthophaeus NBRC 12829.</title>
        <authorList>
            <person name="Komaki H."/>
            <person name="Tamura T."/>
        </authorList>
    </citation>
    <scope>NUCLEOTIDE SEQUENCE</scope>
    <source>
        <strain evidence="4">NBRC 12829</strain>
    </source>
</reference>
<keyword evidence="4" id="KW-0378">Hydrolase</keyword>
<dbReference type="CDD" id="cd00413">
    <property type="entry name" value="Glyco_hydrolase_16"/>
    <property type="match status" value="1"/>
</dbReference>
<dbReference type="Proteomes" id="UP000600026">
    <property type="component" value="Unassembled WGS sequence"/>
</dbReference>
<keyword evidence="5" id="KW-1185">Reference proteome</keyword>
<dbReference type="InterPro" id="IPR006311">
    <property type="entry name" value="TAT_signal"/>
</dbReference>
<evidence type="ECO:0000313" key="4">
    <source>
        <dbReference type="EMBL" id="GHI82948.1"/>
    </source>
</evidence>
<accession>A0A919GRL2</accession>
<dbReference type="Gene3D" id="2.60.40.710">
    <property type="entry name" value="Endoglucanase-like"/>
    <property type="match status" value="1"/>
</dbReference>
<feature type="compositionally biased region" description="Polar residues" evidence="1">
    <location>
        <begin position="1"/>
        <end position="25"/>
    </location>
</feature>
<name>A0A919GRL2_9ACTN</name>
<dbReference type="InterPro" id="IPR013320">
    <property type="entry name" value="ConA-like_dom_sf"/>
</dbReference>
<gene>
    <name evidence="4" type="ORF">Sxan_03120</name>
</gene>
<evidence type="ECO:0000259" key="3">
    <source>
        <dbReference type="PROSITE" id="PS51762"/>
    </source>
</evidence>